<proteinExistence type="predicted"/>
<name>A0A7R8ZT51_9CRUS</name>
<evidence type="ECO:0000259" key="1">
    <source>
        <dbReference type="Pfam" id="PF06974"/>
    </source>
</evidence>
<gene>
    <name evidence="2" type="ORF">CTOB1V02_LOCUS13809</name>
</gene>
<dbReference type="AlphaFoldDB" id="A0A7R8ZT51"/>
<evidence type="ECO:0000313" key="2">
    <source>
        <dbReference type="EMBL" id="CAD7235994.1"/>
    </source>
</evidence>
<reference evidence="2" key="1">
    <citation type="submission" date="2020-11" db="EMBL/GenBank/DDBJ databases">
        <authorList>
            <person name="Tran Van P."/>
        </authorList>
    </citation>
    <scope>NUCLEOTIDE SEQUENCE</scope>
</reference>
<organism evidence="2">
    <name type="scientific">Cyprideis torosa</name>
    <dbReference type="NCBI Taxonomy" id="163714"/>
    <lineage>
        <taxon>Eukaryota</taxon>
        <taxon>Metazoa</taxon>
        <taxon>Ecdysozoa</taxon>
        <taxon>Arthropoda</taxon>
        <taxon>Crustacea</taxon>
        <taxon>Oligostraca</taxon>
        <taxon>Ostracoda</taxon>
        <taxon>Podocopa</taxon>
        <taxon>Podocopida</taxon>
        <taxon>Cytherocopina</taxon>
        <taxon>Cytheroidea</taxon>
        <taxon>Cytherideidae</taxon>
        <taxon>Cyprideis</taxon>
    </lineage>
</organism>
<dbReference type="EMBL" id="OB675926">
    <property type="protein sequence ID" value="CAD7235994.1"/>
    <property type="molecule type" value="Genomic_DNA"/>
</dbReference>
<accession>A0A7R8ZT51</accession>
<protein>
    <recommendedName>
        <fullName evidence="1">O-acyltransferase WSD1 C-terminal domain-containing protein</fullName>
    </recommendedName>
</protein>
<sequence length="134" mass="14492">MKTSRTIYSLFSSSCVHNPLMPWLIEAADGPFFSVSASSVPGPNRTLFIEGRPVAFALVTIMTPYHGSGVSFSWSRYCDGISLNAVIDEAFLKPHGLTVPGILQDLLDEVDALEIAVHHNNLIGSISCERPCGL</sequence>
<dbReference type="InterPro" id="IPR009721">
    <property type="entry name" value="O-acyltransferase_WSD1_C"/>
</dbReference>
<feature type="domain" description="O-acyltransferase WSD1 C-terminal" evidence="1">
    <location>
        <begin position="28"/>
        <end position="97"/>
    </location>
</feature>
<dbReference type="Pfam" id="PF06974">
    <property type="entry name" value="WS_DGAT_C"/>
    <property type="match status" value="1"/>
</dbReference>